<organism evidence="6 7">
    <name type="scientific">Tessaracoccus bendigoensis DSM 12906</name>
    <dbReference type="NCBI Taxonomy" id="1123357"/>
    <lineage>
        <taxon>Bacteria</taxon>
        <taxon>Bacillati</taxon>
        <taxon>Actinomycetota</taxon>
        <taxon>Actinomycetes</taxon>
        <taxon>Propionibacteriales</taxon>
        <taxon>Propionibacteriaceae</taxon>
        <taxon>Tessaracoccus</taxon>
    </lineage>
</organism>
<comment type="pathway">
    <text evidence="1">Cell wall biogenesis; cell wall polysaccharide biosynthesis.</text>
</comment>
<evidence type="ECO:0000256" key="3">
    <source>
        <dbReference type="ARBA" id="ARBA00022676"/>
    </source>
</evidence>
<dbReference type="PANTHER" id="PTHR43179">
    <property type="entry name" value="RHAMNOSYLTRANSFERASE WBBL"/>
    <property type="match status" value="1"/>
</dbReference>
<dbReference type="Proteomes" id="UP000184512">
    <property type="component" value="Unassembled WGS sequence"/>
</dbReference>
<name>A0A1M6MQZ3_9ACTN</name>
<dbReference type="Gene3D" id="3.90.550.10">
    <property type="entry name" value="Spore Coat Polysaccharide Biosynthesis Protein SpsA, Chain A"/>
    <property type="match status" value="1"/>
</dbReference>
<evidence type="ECO:0000256" key="4">
    <source>
        <dbReference type="ARBA" id="ARBA00022679"/>
    </source>
</evidence>
<dbReference type="STRING" id="1123357.SAMN02745244_03428"/>
<dbReference type="InterPro" id="IPR021466">
    <property type="entry name" value="Put_rhamnosyl_transferase"/>
</dbReference>
<evidence type="ECO:0000259" key="5">
    <source>
        <dbReference type="Pfam" id="PF00535"/>
    </source>
</evidence>
<keyword evidence="7" id="KW-1185">Reference proteome</keyword>
<dbReference type="RefSeq" id="WP_175558391.1">
    <property type="nucleotide sequence ID" value="NZ_FQZG01000094.1"/>
</dbReference>
<evidence type="ECO:0000256" key="2">
    <source>
        <dbReference type="ARBA" id="ARBA00006739"/>
    </source>
</evidence>
<dbReference type="Pfam" id="PF00535">
    <property type="entry name" value="Glycos_transf_2"/>
    <property type="match status" value="1"/>
</dbReference>
<keyword evidence="4 6" id="KW-0808">Transferase</keyword>
<dbReference type="InterPro" id="IPR029044">
    <property type="entry name" value="Nucleotide-diphossugar_trans"/>
</dbReference>
<reference evidence="6 7" key="1">
    <citation type="submission" date="2016-11" db="EMBL/GenBank/DDBJ databases">
        <authorList>
            <person name="Jaros S."/>
            <person name="Januszkiewicz K."/>
            <person name="Wedrychowicz H."/>
        </authorList>
    </citation>
    <scope>NUCLEOTIDE SEQUENCE [LARGE SCALE GENOMIC DNA]</scope>
    <source>
        <strain evidence="6 7">DSM 12906</strain>
    </source>
</reference>
<dbReference type="EMBL" id="FQZG01000094">
    <property type="protein sequence ID" value="SHJ85780.1"/>
    <property type="molecule type" value="Genomic_DNA"/>
</dbReference>
<dbReference type="InterPro" id="IPR001173">
    <property type="entry name" value="Glyco_trans_2-like"/>
</dbReference>
<accession>A0A1M6MQZ3</accession>
<dbReference type="AlphaFoldDB" id="A0A1M6MQZ3"/>
<evidence type="ECO:0000313" key="6">
    <source>
        <dbReference type="EMBL" id="SHJ85780.1"/>
    </source>
</evidence>
<sequence length="609" mass="67601">MNSVNPPPVRLCRRSSFIGSDEPVDVAVIIVTFQSGRTIAELVRTLRESSADLSLRMIVVDNASSDDTADIVRGMGDVIFVESGGNLGYAAGINIGMRFAGAAGSVLILNPDLKVLPGAVSALLARLRVSGAGCVVPAVLDGACRRTESVRREPRLLGAFGDAVFGSRWVARPAALSQIVRSPSAYETPHRIDWATGAAILIDRRVAEEVGAWDERFFLYSEETDFFRRVRESGHEVWFEPAAQVVHMEAGSGRSPELVALTVVNAVRYAEKHRPWSAGPLRLILMLHELRRWRDPTHRVALRALLRKQRWDSLPSADFGDSPAGTAIDHLLVTRFNLPSRGPESLIRAKEGWLQSRVGLFERYTLPSVQSQTNRNFSWLIYLDPQSPEWLLDRLASSMDAGVFQVLFREEVTWEDLAADAEEATGANGGLLITTNLDNDDALSSDFVDRVQRAALHGVRGALYLANGLVSVGDRTYAWHDADNAFCNVIESWYKPQTAWRDWHILLSRHMNSTTIGGAPAWLQIVHDRNVSNRIRGRLTDPTAHRALFPDAFEHASVPSQRSLTVDAYLARPNRETREFVRAVAKGVLLALLGKEGLERFKEKRHAKR</sequence>
<protein>
    <submittedName>
        <fullName evidence="6">Glycosyltransferase, GT2 family</fullName>
    </submittedName>
</protein>
<evidence type="ECO:0000313" key="7">
    <source>
        <dbReference type="Proteomes" id="UP000184512"/>
    </source>
</evidence>
<proteinExistence type="inferred from homology"/>
<dbReference type="Pfam" id="PF11316">
    <property type="entry name" value="Rhamno_transf"/>
    <property type="match status" value="1"/>
</dbReference>
<dbReference type="SUPFAM" id="SSF53448">
    <property type="entry name" value="Nucleotide-diphospho-sugar transferases"/>
    <property type="match status" value="1"/>
</dbReference>
<evidence type="ECO:0000256" key="1">
    <source>
        <dbReference type="ARBA" id="ARBA00004776"/>
    </source>
</evidence>
<comment type="similarity">
    <text evidence="2">Belongs to the glycosyltransferase 2 family.</text>
</comment>
<keyword evidence="3" id="KW-0328">Glycosyltransferase</keyword>
<dbReference type="GO" id="GO:0016757">
    <property type="term" value="F:glycosyltransferase activity"/>
    <property type="evidence" value="ECO:0007669"/>
    <property type="project" value="UniProtKB-KW"/>
</dbReference>
<feature type="domain" description="Glycosyltransferase 2-like" evidence="5">
    <location>
        <begin position="28"/>
        <end position="152"/>
    </location>
</feature>
<gene>
    <name evidence="6" type="ORF">SAMN02745244_03428</name>
</gene>
<dbReference type="CDD" id="cd04186">
    <property type="entry name" value="GT_2_like_c"/>
    <property type="match status" value="1"/>
</dbReference>
<dbReference type="PANTHER" id="PTHR43179:SF12">
    <property type="entry name" value="GALACTOFURANOSYLTRANSFERASE GLFT2"/>
    <property type="match status" value="1"/>
</dbReference>